<dbReference type="EMBL" id="NKYE01000003">
    <property type="protein sequence ID" value="OZM74014.1"/>
    <property type="molecule type" value="Genomic_DNA"/>
</dbReference>
<comment type="cofactor">
    <cofactor evidence="11">
        <name>[4Fe-4S] cluster</name>
        <dbReference type="ChEBI" id="CHEBI:49883"/>
    </cofactor>
    <text evidence="11">Binds 1 [4Fe-4S] cluster per subunit. Following nitrosylation of the [4Fe-4S] cluster binds 1 [4Fe-8(NO)] cluster per subunit.</text>
</comment>
<dbReference type="PROSITE" id="PS51674">
    <property type="entry name" value="4FE4S_WBL"/>
    <property type="match status" value="1"/>
</dbReference>
<gene>
    <name evidence="11" type="primary">whiB</name>
    <name evidence="14" type="ORF">CFN78_06925</name>
</gene>
<feature type="domain" description="4Fe-4S Wbl-type" evidence="13">
    <location>
        <begin position="17"/>
        <end position="74"/>
    </location>
</feature>
<evidence type="ECO:0000256" key="11">
    <source>
        <dbReference type="HAMAP-Rule" id="MF_01479"/>
    </source>
</evidence>
<accession>A0A263D682</accession>
<keyword evidence="8 11" id="KW-0238">DNA-binding</keyword>
<feature type="binding site" evidence="11">
    <location>
        <position position="18"/>
    </location>
    <ligand>
        <name>[4Fe-4S] cluster</name>
        <dbReference type="ChEBI" id="CHEBI:49883"/>
    </ligand>
</feature>
<protein>
    <recommendedName>
        <fullName evidence="11">Transcriptional regulator WhiB</fullName>
    </recommendedName>
</protein>
<organism evidence="14 15">
    <name type="scientific">Amycolatopsis antarctica</name>
    <dbReference type="NCBI Taxonomy" id="1854586"/>
    <lineage>
        <taxon>Bacteria</taxon>
        <taxon>Bacillati</taxon>
        <taxon>Actinomycetota</taxon>
        <taxon>Actinomycetes</taxon>
        <taxon>Pseudonocardiales</taxon>
        <taxon>Pseudonocardiaceae</taxon>
        <taxon>Amycolatopsis</taxon>
    </lineage>
</organism>
<dbReference type="InterPro" id="IPR003482">
    <property type="entry name" value="Whib"/>
</dbReference>
<evidence type="ECO:0000256" key="4">
    <source>
        <dbReference type="ARBA" id="ARBA00022723"/>
    </source>
</evidence>
<keyword evidence="7 11" id="KW-0805">Transcription regulation</keyword>
<evidence type="ECO:0000256" key="7">
    <source>
        <dbReference type="ARBA" id="ARBA00023015"/>
    </source>
</evidence>
<comment type="PTM">
    <text evidence="11">The Fe-S cluster can be nitrosylated by nitric oxide (NO).</text>
</comment>
<evidence type="ECO:0000259" key="13">
    <source>
        <dbReference type="PROSITE" id="PS51674"/>
    </source>
</evidence>
<dbReference type="Pfam" id="PF13384">
    <property type="entry name" value="HTH_23"/>
    <property type="match status" value="1"/>
</dbReference>
<evidence type="ECO:0000313" key="15">
    <source>
        <dbReference type="Proteomes" id="UP000242444"/>
    </source>
</evidence>
<keyword evidence="9 11" id="KW-1015">Disulfide bond</keyword>
<dbReference type="PANTHER" id="PTHR38839">
    <property type="entry name" value="TRANSCRIPTIONAL REGULATOR WHID-RELATED"/>
    <property type="match status" value="1"/>
</dbReference>
<evidence type="ECO:0000256" key="10">
    <source>
        <dbReference type="ARBA" id="ARBA00023163"/>
    </source>
</evidence>
<dbReference type="GO" id="GO:0005737">
    <property type="term" value="C:cytoplasm"/>
    <property type="evidence" value="ECO:0007669"/>
    <property type="project" value="UniProtKB-SubCell"/>
</dbReference>
<comment type="function">
    <text evidence="11">Acts as a transcriptional regulator. Probably redox-responsive. The apo- but not holo-form probably binds DNA.</text>
</comment>
<feature type="binding site" evidence="11">
    <location>
        <position position="41"/>
    </location>
    <ligand>
        <name>[4Fe-4S] cluster</name>
        <dbReference type="ChEBI" id="CHEBI:49883"/>
    </ligand>
</feature>
<dbReference type="Pfam" id="PF02467">
    <property type="entry name" value="Whib"/>
    <property type="match status" value="1"/>
</dbReference>
<dbReference type="GO" id="GO:0003677">
    <property type="term" value="F:DNA binding"/>
    <property type="evidence" value="ECO:0007669"/>
    <property type="project" value="UniProtKB-UniRule"/>
</dbReference>
<evidence type="ECO:0000256" key="8">
    <source>
        <dbReference type="ARBA" id="ARBA00023125"/>
    </source>
</evidence>
<dbReference type="PANTHER" id="PTHR38839:SF4">
    <property type="entry name" value="TRANSCRIPTIONAL REGULATOR WHIB"/>
    <property type="match status" value="1"/>
</dbReference>
<dbReference type="InParanoid" id="A0A263D682"/>
<dbReference type="GO" id="GO:0035731">
    <property type="term" value="F:dinitrosyl-iron complex binding"/>
    <property type="evidence" value="ECO:0007669"/>
    <property type="project" value="UniProtKB-UniRule"/>
</dbReference>
<name>A0A263D682_9PSEU</name>
<evidence type="ECO:0000256" key="3">
    <source>
        <dbReference type="ARBA" id="ARBA00022485"/>
    </source>
</evidence>
<feature type="binding site" evidence="11">
    <location>
        <position position="44"/>
    </location>
    <ligand>
        <name>[4Fe-4S] cluster</name>
        <dbReference type="ChEBI" id="CHEBI:49883"/>
    </ligand>
</feature>
<dbReference type="GO" id="GO:0047134">
    <property type="term" value="F:protein-disulfide reductase [NAD(P)H] activity"/>
    <property type="evidence" value="ECO:0007669"/>
    <property type="project" value="TreeGrafter"/>
</dbReference>
<keyword evidence="3 11" id="KW-0004">4Fe-4S</keyword>
<sequence>MRPLELPQPPAWMTGALCAQTDPEEFYPEKGGSTAAAKRICQACDVRVVCLAYALDRGERHGIWGGVSERDRRAMTAEQRRNHPNSRPNTRAGQPADPLVDAEIMRLTHAGHSARAIATELGITHRRVQRARARNRPAQEVAA</sequence>
<dbReference type="GO" id="GO:0045892">
    <property type="term" value="P:negative regulation of DNA-templated transcription"/>
    <property type="evidence" value="ECO:0007669"/>
    <property type="project" value="TreeGrafter"/>
</dbReference>
<evidence type="ECO:0000256" key="1">
    <source>
        <dbReference type="ARBA" id="ARBA00004496"/>
    </source>
</evidence>
<evidence type="ECO:0000256" key="5">
    <source>
        <dbReference type="ARBA" id="ARBA00023004"/>
    </source>
</evidence>
<evidence type="ECO:0000313" key="14">
    <source>
        <dbReference type="EMBL" id="OZM74014.1"/>
    </source>
</evidence>
<feature type="binding site" evidence="11">
    <location>
        <position position="50"/>
    </location>
    <ligand>
        <name>[4Fe-4S] cluster</name>
        <dbReference type="ChEBI" id="CHEBI:49883"/>
    </ligand>
</feature>
<comment type="caution">
    <text evidence="14">The sequence shown here is derived from an EMBL/GenBank/DDBJ whole genome shotgun (WGS) entry which is preliminary data.</text>
</comment>
<comment type="PTM">
    <text evidence="11">Upon Fe-S cluster removal intramolecular disulfide bonds are formed.</text>
</comment>
<feature type="compositionally biased region" description="Basic and acidic residues" evidence="12">
    <location>
        <begin position="68"/>
        <end position="81"/>
    </location>
</feature>
<comment type="subcellular location">
    <subcellularLocation>
        <location evidence="1 11">Cytoplasm</location>
    </subcellularLocation>
</comment>
<keyword evidence="6 11" id="KW-0411">Iron-sulfur</keyword>
<reference evidence="14 15" key="1">
    <citation type="submission" date="2017-07" db="EMBL/GenBank/DDBJ databases">
        <title>Amycolatopsis antarcticus sp. nov., isolated from the surface of an Antarcticus brown macroalga.</title>
        <authorList>
            <person name="Wang J."/>
            <person name="Leiva S."/>
            <person name="Huang J."/>
            <person name="Huang Y."/>
        </authorList>
    </citation>
    <scope>NUCLEOTIDE SEQUENCE [LARGE SCALE GENOMIC DNA]</scope>
    <source>
        <strain evidence="14 15">AU-G6</strain>
    </source>
</reference>
<dbReference type="Proteomes" id="UP000242444">
    <property type="component" value="Unassembled WGS sequence"/>
</dbReference>
<evidence type="ECO:0000256" key="2">
    <source>
        <dbReference type="ARBA" id="ARBA00006597"/>
    </source>
</evidence>
<evidence type="ECO:0000256" key="6">
    <source>
        <dbReference type="ARBA" id="ARBA00023014"/>
    </source>
</evidence>
<proteinExistence type="inferred from homology"/>
<dbReference type="GO" id="GO:0051539">
    <property type="term" value="F:4 iron, 4 sulfur cluster binding"/>
    <property type="evidence" value="ECO:0007669"/>
    <property type="project" value="UniProtKB-UniRule"/>
</dbReference>
<keyword evidence="11" id="KW-0963">Cytoplasm</keyword>
<keyword evidence="5 11" id="KW-0408">Iron</keyword>
<keyword evidence="10 11" id="KW-0804">Transcription</keyword>
<dbReference type="AlphaFoldDB" id="A0A263D682"/>
<dbReference type="HAMAP" id="MF_01479">
    <property type="entry name" value="WhiB"/>
    <property type="match status" value="1"/>
</dbReference>
<comment type="similarity">
    <text evidence="2 11">Belongs to the WhiB family.</text>
</comment>
<evidence type="ECO:0000256" key="9">
    <source>
        <dbReference type="ARBA" id="ARBA00023157"/>
    </source>
</evidence>
<keyword evidence="15" id="KW-1185">Reference proteome</keyword>
<keyword evidence="4 11" id="KW-0479">Metal-binding</keyword>
<dbReference type="OrthoDB" id="4249150at2"/>
<dbReference type="GO" id="GO:0046872">
    <property type="term" value="F:metal ion binding"/>
    <property type="evidence" value="ECO:0007669"/>
    <property type="project" value="UniProtKB-KW"/>
</dbReference>
<dbReference type="InterPro" id="IPR034768">
    <property type="entry name" value="4FE4S_WBL"/>
</dbReference>
<dbReference type="GO" id="GO:0045454">
    <property type="term" value="P:cell redox homeostasis"/>
    <property type="evidence" value="ECO:0007669"/>
    <property type="project" value="TreeGrafter"/>
</dbReference>
<evidence type="ECO:0000256" key="12">
    <source>
        <dbReference type="SAM" id="MobiDB-lite"/>
    </source>
</evidence>
<feature type="region of interest" description="Disordered" evidence="12">
    <location>
        <begin position="68"/>
        <end position="97"/>
    </location>
</feature>